<evidence type="ECO:0000256" key="1">
    <source>
        <dbReference type="SAM" id="MobiDB-lite"/>
    </source>
</evidence>
<keyword evidence="3" id="KW-1185">Reference proteome</keyword>
<organism evidence="2 3">
    <name type="scientific">Monilinia fructicola</name>
    <name type="common">Brown rot fungus</name>
    <name type="synonym">Ciboria fructicola</name>
    <dbReference type="NCBI Taxonomy" id="38448"/>
    <lineage>
        <taxon>Eukaryota</taxon>
        <taxon>Fungi</taxon>
        <taxon>Dikarya</taxon>
        <taxon>Ascomycota</taxon>
        <taxon>Pezizomycotina</taxon>
        <taxon>Leotiomycetes</taxon>
        <taxon>Helotiales</taxon>
        <taxon>Sclerotiniaceae</taxon>
        <taxon>Monilinia</taxon>
    </lineage>
</organism>
<proteinExistence type="predicted"/>
<evidence type="ECO:0000313" key="3">
    <source>
        <dbReference type="Proteomes" id="UP000322873"/>
    </source>
</evidence>
<gene>
    <name evidence="2" type="ORF">EYC84_007293</name>
</gene>
<sequence length="87" mass="9924">MALRFFVPACVEIFEKNSDFFGVSYSPRLLPQTTEVISAVYILHCFFSKKSCPINPRRKLVKRTGMMTDEKLPPTTSASSHFVKYDA</sequence>
<evidence type="ECO:0000313" key="2">
    <source>
        <dbReference type="EMBL" id="KAA8577327.1"/>
    </source>
</evidence>
<comment type="caution">
    <text evidence="2">The sequence shown here is derived from an EMBL/GenBank/DDBJ whole genome shotgun (WGS) entry which is preliminary data.</text>
</comment>
<dbReference type="Proteomes" id="UP000322873">
    <property type="component" value="Unassembled WGS sequence"/>
</dbReference>
<name>A0A5M9K8W5_MONFR</name>
<dbReference type="AlphaFoldDB" id="A0A5M9K8W5"/>
<reference evidence="2 3" key="1">
    <citation type="submission" date="2019-06" db="EMBL/GenBank/DDBJ databases">
        <title>Genome Sequence of the Brown Rot Fungal Pathogen Monilinia fructicola.</title>
        <authorList>
            <person name="De Miccolis Angelini R.M."/>
            <person name="Landi L."/>
            <person name="Abate D."/>
            <person name="Pollastro S."/>
            <person name="Romanazzi G."/>
            <person name="Faretra F."/>
        </authorList>
    </citation>
    <scope>NUCLEOTIDE SEQUENCE [LARGE SCALE GENOMIC DNA]</scope>
    <source>
        <strain evidence="2 3">Mfrc123</strain>
    </source>
</reference>
<accession>A0A5M9K8W5</accession>
<dbReference type="EMBL" id="VICG01000001">
    <property type="protein sequence ID" value="KAA8577327.1"/>
    <property type="molecule type" value="Genomic_DNA"/>
</dbReference>
<protein>
    <submittedName>
        <fullName evidence="2">Uncharacterized protein</fullName>
    </submittedName>
</protein>
<feature type="region of interest" description="Disordered" evidence="1">
    <location>
        <begin position="65"/>
        <end position="87"/>
    </location>
</feature>